<comment type="caution">
    <text evidence="5">The sequence shown here is derived from an EMBL/GenBank/DDBJ whole genome shotgun (WGS) entry which is preliminary data.</text>
</comment>
<dbReference type="GO" id="GO:0016405">
    <property type="term" value="F:CoA-ligase activity"/>
    <property type="evidence" value="ECO:0007669"/>
    <property type="project" value="TreeGrafter"/>
</dbReference>
<organism evidence="5 6">
    <name type="scientific">Streptomyces cacaoi</name>
    <dbReference type="NCBI Taxonomy" id="1898"/>
    <lineage>
        <taxon>Bacteria</taxon>
        <taxon>Bacillati</taxon>
        <taxon>Actinomycetota</taxon>
        <taxon>Actinomycetes</taxon>
        <taxon>Kitasatosporales</taxon>
        <taxon>Streptomycetaceae</taxon>
        <taxon>Streptomyces</taxon>
    </lineage>
</organism>
<dbReference type="SUPFAM" id="SSF56801">
    <property type="entry name" value="Acetyl-CoA synthetase-like"/>
    <property type="match status" value="1"/>
</dbReference>
<dbReference type="Gene3D" id="3.40.50.12780">
    <property type="entry name" value="N-terminal domain of ligase-like"/>
    <property type="match status" value="1"/>
</dbReference>
<dbReference type="OrthoDB" id="9803968at2"/>
<dbReference type="InterPro" id="IPR045851">
    <property type="entry name" value="AMP-bd_C_sf"/>
</dbReference>
<evidence type="ECO:0000313" key="6">
    <source>
        <dbReference type="Proteomes" id="UP000319210"/>
    </source>
</evidence>
<dbReference type="PANTHER" id="PTHR24096">
    <property type="entry name" value="LONG-CHAIN-FATTY-ACID--COA LIGASE"/>
    <property type="match status" value="1"/>
</dbReference>
<gene>
    <name evidence="5" type="ORF">SCA03_36620</name>
</gene>
<dbReference type="EMBL" id="BJMM01000018">
    <property type="protein sequence ID" value="GEB51111.1"/>
    <property type="molecule type" value="Genomic_DNA"/>
</dbReference>
<evidence type="ECO:0000313" key="5">
    <source>
        <dbReference type="EMBL" id="GEB51111.1"/>
    </source>
</evidence>
<dbReference type="Pfam" id="PF13193">
    <property type="entry name" value="AMP-binding_C"/>
    <property type="match status" value="1"/>
</dbReference>
<evidence type="ECO:0000259" key="4">
    <source>
        <dbReference type="Pfam" id="PF13193"/>
    </source>
</evidence>
<evidence type="ECO:0000259" key="3">
    <source>
        <dbReference type="Pfam" id="PF00501"/>
    </source>
</evidence>
<dbReference type="Gene3D" id="3.30.300.30">
    <property type="match status" value="1"/>
</dbReference>
<dbReference type="InterPro" id="IPR000873">
    <property type="entry name" value="AMP-dep_synth/lig_dom"/>
</dbReference>
<dbReference type="Pfam" id="PF00501">
    <property type="entry name" value="AMP-binding"/>
    <property type="match status" value="1"/>
</dbReference>
<comment type="similarity">
    <text evidence="1">Belongs to the ATP-dependent AMP-binding enzyme family.</text>
</comment>
<feature type="domain" description="AMP-dependent synthetase/ligase" evidence="3">
    <location>
        <begin position="37"/>
        <end position="403"/>
    </location>
</feature>
<dbReference type="PROSITE" id="PS00455">
    <property type="entry name" value="AMP_BINDING"/>
    <property type="match status" value="1"/>
</dbReference>
<evidence type="ECO:0000256" key="1">
    <source>
        <dbReference type="ARBA" id="ARBA00006432"/>
    </source>
</evidence>
<protein>
    <submittedName>
        <fullName evidence="5">Fatty acid CoA ligase</fullName>
    </submittedName>
</protein>
<keyword evidence="2 5" id="KW-0436">Ligase</keyword>
<feature type="domain" description="AMP-binding enzyme C-terminal" evidence="4">
    <location>
        <begin position="454"/>
        <end position="529"/>
    </location>
</feature>
<evidence type="ECO:0000256" key="2">
    <source>
        <dbReference type="ARBA" id="ARBA00022598"/>
    </source>
</evidence>
<dbReference type="CDD" id="cd04433">
    <property type="entry name" value="AFD_class_I"/>
    <property type="match status" value="1"/>
</dbReference>
<name>A0A4Y3R0N4_STRCI</name>
<dbReference type="InterPro" id="IPR042099">
    <property type="entry name" value="ANL_N_sf"/>
</dbReference>
<reference evidence="5 6" key="1">
    <citation type="submission" date="2019-06" db="EMBL/GenBank/DDBJ databases">
        <title>Whole genome shotgun sequence of Streptomyces cacaoi subsp. cacaoi NBRC 12748.</title>
        <authorList>
            <person name="Hosoyama A."/>
            <person name="Uohara A."/>
            <person name="Ohji S."/>
            <person name="Ichikawa N."/>
        </authorList>
    </citation>
    <scope>NUCLEOTIDE SEQUENCE [LARGE SCALE GENOMIC DNA]</scope>
    <source>
        <strain evidence="5 6">NBRC 12748</strain>
    </source>
</reference>
<dbReference type="AlphaFoldDB" id="A0A4Y3R0N4"/>
<proteinExistence type="inferred from homology"/>
<dbReference type="Proteomes" id="UP000319210">
    <property type="component" value="Unassembled WGS sequence"/>
</dbReference>
<dbReference type="InterPro" id="IPR020845">
    <property type="entry name" value="AMP-binding_CS"/>
</dbReference>
<sequence>MTNRRTAAEDTTAGAAETAAGTGVFESYVEAVLRVLAARPSRAVVTAADGTEITAGRLHGRVLRLAGELAERGVARGTTVSLLAGNTAEALVARYAVNLAGARVVVLYEGTSAAVMARLMASVDCSLLLADEANGPVVSELLGLFDAPHAHGDAPEPSAAPRVLSLGPGGFAEDVLAAAARRPALPTRARVGPDDDWCIRHTGGTTGIPKGVRMSHGSYRRSLERPLPGAGVPLRYLACTSLAHLAGVFADTALLHGGSVVLRPGFEPGDTLAAIARERVTDTWLLPPLLHRLLDHPDLPRTDLSSLRRISYGGTAASPSRLRRAAEVLGPVLYALYGQTETQLIAEAGPEELSRPGPDGQLTVGRALPDVELLVRDADGTALPPGEQGEILVRSPTVMRGYWNQPELTAEVLSEDGWVRTGDIGHLDEDGRLYLVDRLKDTIVVVGGHVHPAELEELLLSRADVAQCAVFGSRDEDAVERVHIAVVPAAGARPTPQELSAFVTARKGRLYTPATVRLLPSLPLTPAGKPDKQLLRSRLAG</sequence>
<dbReference type="PANTHER" id="PTHR24096:SF149">
    <property type="entry name" value="AMP-BINDING DOMAIN-CONTAINING PROTEIN-RELATED"/>
    <property type="match status" value="1"/>
</dbReference>
<keyword evidence="6" id="KW-1185">Reference proteome</keyword>
<dbReference type="RefSeq" id="WP_086815554.1">
    <property type="nucleotide sequence ID" value="NZ_BJMM01000018.1"/>
</dbReference>
<accession>A0A4Y3R0N4</accession>
<dbReference type="InterPro" id="IPR025110">
    <property type="entry name" value="AMP-bd_C"/>
</dbReference>